<evidence type="ECO:0000313" key="8">
    <source>
        <dbReference type="Proteomes" id="UP000070119"/>
    </source>
</evidence>
<evidence type="ECO:0000256" key="5">
    <source>
        <dbReference type="SAM" id="Phobius"/>
    </source>
</evidence>
<feature type="transmembrane region" description="Helical" evidence="5">
    <location>
        <begin position="20"/>
        <end position="49"/>
    </location>
</feature>
<name>A0AA40RA10_9BURK</name>
<evidence type="ECO:0000259" key="6">
    <source>
        <dbReference type="Pfam" id="PF04932"/>
    </source>
</evidence>
<dbReference type="Pfam" id="PF04932">
    <property type="entry name" value="Wzy_C"/>
    <property type="match status" value="1"/>
</dbReference>
<gene>
    <name evidence="7" type="ORF">WK57_02095</name>
</gene>
<evidence type="ECO:0000256" key="2">
    <source>
        <dbReference type="ARBA" id="ARBA00022692"/>
    </source>
</evidence>
<dbReference type="EMBL" id="LNJU01000001">
    <property type="protein sequence ID" value="KWZ59478.1"/>
    <property type="molecule type" value="Genomic_DNA"/>
</dbReference>
<evidence type="ECO:0000256" key="4">
    <source>
        <dbReference type="ARBA" id="ARBA00023136"/>
    </source>
</evidence>
<feature type="domain" description="O-antigen ligase-related" evidence="6">
    <location>
        <begin position="196"/>
        <end position="352"/>
    </location>
</feature>
<evidence type="ECO:0000256" key="1">
    <source>
        <dbReference type="ARBA" id="ARBA00004141"/>
    </source>
</evidence>
<feature type="transmembrane region" description="Helical" evidence="5">
    <location>
        <begin position="97"/>
        <end position="116"/>
    </location>
</feature>
<keyword evidence="4 5" id="KW-0472">Membrane</keyword>
<dbReference type="AlphaFoldDB" id="A0AA40RA10"/>
<evidence type="ECO:0000313" key="7">
    <source>
        <dbReference type="EMBL" id="KWZ59478.1"/>
    </source>
</evidence>
<feature type="transmembrane region" description="Helical" evidence="5">
    <location>
        <begin position="211"/>
        <end position="226"/>
    </location>
</feature>
<dbReference type="Proteomes" id="UP000070119">
    <property type="component" value="Chromosome 1"/>
</dbReference>
<accession>A0AA40RA10</accession>
<dbReference type="RefSeq" id="WP_060062467.1">
    <property type="nucleotide sequence ID" value="NZ_CM003771.1"/>
</dbReference>
<dbReference type="PANTHER" id="PTHR37422:SF13">
    <property type="entry name" value="LIPOPOLYSACCHARIDE BIOSYNTHESIS PROTEIN PA4999-RELATED"/>
    <property type="match status" value="1"/>
</dbReference>
<dbReference type="GO" id="GO:0016020">
    <property type="term" value="C:membrane"/>
    <property type="evidence" value="ECO:0007669"/>
    <property type="project" value="UniProtKB-SubCell"/>
</dbReference>
<sequence length="430" mass="46755">MMNKCIARYVGHPGAPWLDAYVIVVAAASIMGFLSLRGVTNASLLLLLAPTLAATGSIRRDARERGSNTAMGWMCIALALPIVSVLIGQALRGDWIAKAYDAPSRILLSIAVLFYFRYKRIDFARLIGVVAPVALLILVAEVKLDPRATVMWQGRFATYFVDTDMFGVYAFILAMLSLFAIEPGQSRPARALSIVGVVAGLYLVVGSQTRTAYLLIPIAAALWLWLKRPSISIKHFIVLAALCIVTLAIVLSMHGNTSTRIVSIYHELDMWLNGSNRDTSGGLRLTMWHMAWELFLQSPWHGYGDTGFRAYLGEPGITAFASQSARLTIFAGPHNELLANMLRSGIAGAVAVVALFAVPIATFWRARRYSPRARLAADMGLALTICLMLAGIAFEMFTLKYTATFNGLLIAGLAGQVLAERRQSDSPAGQ</sequence>
<feature type="transmembrane region" description="Helical" evidence="5">
    <location>
        <begin position="376"/>
        <end position="394"/>
    </location>
</feature>
<reference evidence="7 8" key="1">
    <citation type="submission" date="2015-11" db="EMBL/GenBank/DDBJ databases">
        <authorList>
            <person name="Sahl J."/>
            <person name="Wagner D."/>
            <person name="Keim P."/>
        </authorList>
    </citation>
    <scope>NUCLEOTIDE SEQUENCE [LARGE SCALE GENOMIC DNA]</scope>
    <source>
        <strain evidence="7 8">MSMB1157</strain>
    </source>
</reference>
<feature type="transmembrane region" description="Helical" evidence="5">
    <location>
        <begin position="123"/>
        <end position="144"/>
    </location>
</feature>
<dbReference type="InterPro" id="IPR007016">
    <property type="entry name" value="O-antigen_ligase-rel_domated"/>
</dbReference>
<feature type="transmembrane region" description="Helical" evidence="5">
    <location>
        <begin position="156"/>
        <end position="181"/>
    </location>
</feature>
<keyword evidence="2 5" id="KW-0812">Transmembrane</keyword>
<keyword evidence="3 5" id="KW-1133">Transmembrane helix</keyword>
<evidence type="ECO:0000256" key="3">
    <source>
        <dbReference type="ARBA" id="ARBA00022989"/>
    </source>
</evidence>
<feature type="transmembrane region" description="Helical" evidence="5">
    <location>
        <begin position="70"/>
        <end position="91"/>
    </location>
</feature>
<feature type="transmembrane region" description="Helical" evidence="5">
    <location>
        <begin position="233"/>
        <end position="253"/>
    </location>
</feature>
<comment type="caution">
    <text evidence="7">The sequence shown here is derived from an EMBL/GenBank/DDBJ whole genome shotgun (WGS) entry which is preliminary data.</text>
</comment>
<protein>
    <submittedName>
        <fullName evidence="7">Polymerase</fullName>
    </submittedName>
</protein>
<feature type="transmembrane region" description="Helical" evidence="5">
    <location>
        <begin position="345"/>
        <end position="364"/>
    </location>
</feature>
<organism evidence="7 8">
    <name type="scientific">Burkholderia ubonensis</name>
    <dbReference type="NCBI Taxonomy" id="101571"/>
    <lineage>
        <taxon>Bacteria</taxon>
        <taxon>Pseudomonadati</taxon>
        <taxon>Pseudomonadota</taxon>
        <taxon>Betaproteobacteria</taxon>
        <taxon>Burkholderiales</taxon>
        <taxon>Burkholderiaceae</taxon>
        <taxon>Burkholderia</taxon>
        <taxon>Burkholderia cepacia complex</taxon>
    </lineage>
</organism>
<feature type="transmembrane region" description="Helical" evidence="5">
    <location>
        <begin position="188"/>
        <end position="205"/>
    </location>
</feature>
<dbReference type="PANTHER" id="PTHR37422">
    <property type="entry name" value="TEICHURONIC ACID BIOSYNTHESIS PROTEIN TUAE"/>
    <property type="match status" value="1"/>
</dbReference>
<comment type="subcellular location">
    <subcellularLocation>
        <location evidence="1">Membrane</location>
        <topology evidence="1">Multi-pass membrane protein</topology>
    </subcellularLocation>
</comment>
<dbReference type="InterPro" id="IPR051533">
    <property type="entry name" value="WaaL-like"/>
</dbReference>
<proteinExistence type="predicted"/>